<dbReference type="GO" id="GO:0016407">
    <property type="term" value="F:acetyltransferase activity"/>
    <property type="evidence" value="ECO:0007669"/>
    <property type="project" value="TreeGrafter"/>
</dbReference>
<evidence type="ECO:0000313" key="10">
    <source>
        <dbReference type="Proteomes" id="UP001217325"/>
    </source>
</evidence>
<dbReference type="PROSITE" id="PS00189">
    <property type="entry name" value="LIPOYL"/>
    <property type="match status" value="1"/>
</dbReference>
<evidence type="ECO:0000313" key="9">
    <source>
        <dbReference type="EMBL" id="MDE8650018.1"/>
    </source>
</evidence>
<evidence type="ECO:0000256" key="7">
    <source>
        <dbReference type="SAM" id="MobiDB-lite"/>
    </source>
</evidence>
<dbReference type="SUPFAM" id="SSF51230">
    <property type="entry name" value="Single hybrid motif"/>
    <property type="match status" value="1"/>
</dbReference>
<evidence type="ECO:0000256" key="5">
    <source>
        <dbReference type="ARBA" id="ARBA00023315"/>
    </source>
</evidence>
<reference evidence="9" key="1">
    <citation type="submission" date="2023-02" db="EMBL/GenBank/DDBJ databases">
        <title>A novel hydrolase synthesized by Rhodococcus erythropolis HQ is responsible for the detoxification of Zearalenone.</title>
        <authorList>
            <person name="Hu J."/>
            <person name="Xu J."/>
        </authorList>
    </citation>
    <scope>NUCLEOTIDE SEQUENCE</scope>
    <source>
        <strain evidence="9">HQ</strain>
    </source>
</reference>
<evidence type="ECO:0000256" key="1">
    <source>
        <dbReference type="ARBA" id="ARBA00001938"/>
    </source>
</evidence>
<evidence type="ECO:0000256" key="2">
    <source>
        <dbReference type="ARBA" id="ARBA00007317"/>
    </source>
</evidence>
<dbReference type="AlphaFoldDB" id="A0AAW6M0C3"/>
<dbReference type="InterPro" id="IPR000089">
    <property type="entry name" value="Biotin_lipoyl"/>
</dbReference>
<dbReference type="CDD" id="cd06849">
    <property type="entry name" value="lipoyl_domain"/>
    <property type="match status" value="1"/>
</dbReference>
<dbReference type="InterPro" id="IPR050743">
    <property type="entry name" value="2-oxoacid_DH_E2_comp"/>
</dbReference>
<dbReference type="PANTHER" id="PTHR43178:SF5">
    <property type="entry name" value="LIPOAMIDE ACYLTRANSFERASE COMPONENT OF BRANCHED-CHAIN ALPHA-KETO ACID DEHYDROGENASE COMPLEX, MITOCHONDRIAL"/>
    <property type="match status" value="1"/>
</dbReference>
<comment type="caution">
    <text evidence="9">The sequence shown here is derived from an EMBL/GenBank/DDBJ whole genome shotgun (WGS) entry which is preliminary data.</text>
</comment>
<keyword evidence="3 6" id="KW-0808">Transferase</keyword>
<accession>A0AAW6M0C3</accession>
<organism evidence="9 10">
    <name type="scientific">Rhodococcus qingshengii</name>
    <dbReference type="NCBI Taxonomy" id="334542"/>
    <lineage>
        <taxon>Bacteria</taxon>
        <taxon>Bacillati</taxon>
        <taxon>Actinomycetota</taxon>
        <taxon>Actinomycetes</taxon>
        <taxon>Mycobacteriales</taxon>
        <taxon>Nocardiaceae</taxon>
        <taxon>Rhodococcus</taxon>
        <taxon>Rhodococcus erythropolis group</taxon>
    </lineage>
</organism>
<name>A0AAW6M0C3_RHOSG</name>
<dbReference type="GO" id="GO:0031405">
    <property type="term" value="F:lipoic acid binding"/>
    <property type="evidence" value="ECO:0007669"/>
    <property type="project" value="TreeGrafter"/>
</dbReference>
<evidence type="ECO:0000256" key="6">
    <source>
        <dbReference type="RuleBase" id="RU003423"/>
    </source>
</evidence>
<dbReference type="InterPro" id="IPR011053">
    <property type="entry name" value="Single_hybrid_motif"/>
</dbReference>
<comment type="cofactor">
    <cofactor evidence="1 6">
        <name>(R)-lipoate</name>
        <dbReference type="ChEBI" id="CHEBI:83088"/>
    </cofactor>
</comment>
<evidence type="ECO:0000259" key="8">
    <source>
        <dbReference type="PROSITE" id="PS50968"/>
    </source>
</evidence>
<dbReference type="PANTHER" id="PTHR43178">
    <property type="entry name" value="DIHYDROLIPOAMIDE ACETYLTRANSFERASE COMPONENT OF PYRUVATE DEHYDROGENASE COMPLEX"/>
    <property type="match status" value="1"/>
</dbReference>
<feature type="domain" description="Lipoyl-binding" evidence="8">
    <location>
        <begin position="4"/>
        <end position="78"/>
    </location>
</feature>
<dbReference type="Pfam" id="PF00198">
    <property type="entry name" value="2-oxoacid_dh"/>
    <property type="match status" value="1"/>
</dbReference>
<evidence type="ECO:0000256" key="3">
    <source>
        <dbReference type="ARBA" id="ARBA00022679"/>
    </source>
</evidence>
<dbReference type="GO" id="GO:0005737">
    <property type="term" value="C:cytoplasm"/>
    <property type="evidence" value="ECO:0007669"/>
    <property type="project" value="TreeGrafter"/>
</dbReference>
<feature type="region of interest" description="Disordered" evidence="7">
    <location>
        <begin position="154"/>
        <end position="173"/>
    </location>
</feature>
<dbReference type="PROSITE" id="PS50968">
    <property type="entry name" value="BIOTINYL_LIPOYL"/>
    <property type="match status" value="1"/>
</dbReference>
<dbReference type="Proteomes" id="UP001217325">
    <property type="component" value="Unassembled WGS sequence"/>
</dbReference>
<keyword evidence="5 6" id="KW-0012">Acyltransferase</keyword>
<dbReference type="Gene3D" id="3.30.559.10">
    <property type="entry name" value="Chloramphenicol acetyltransferase-like domain"/>
    <property type="match status" value="1"/>
</dbReference>
<feature type="region of interest" description="Disordered" evidence="7">
    <location>
        <begin position="100"/>
        <end position="120"/>
    </location>
</feature>
<dbReference type="SUPFAM" id="SSF52777">
    <property type="entry name" value="CoA-dependent acyltransferases"/>
    <property type="match status" value="1"/>
</dbReference>
<comment type="similarity">
    <text evidence="2 6">Belongs to the 2-oxoacid dehydrogenase family.</text>
</comment>
<dbReference type="InterPro" id="IPR023213">
    <property type="entry name" value="CAT-like_dom_sf"/>
</dbReference>
<protein>
    <recommendedName>
        <fullName evidence="6">Dihydrolipoamide acetyltransferase component of pyruvate dehydrogenase complex</fullName>
        <ecNumber evidence="6">2.3.1.-</ecNumber>
    </recommendedName>
</protein>
<keyword evidence="4 6" id="KW-0450">Lipoyl</keyword>
<gene>
    <name evidence="9" type="ORF">PXH69_34205</name>
</gene>
<dbReference type="Gene3D" id="2.40.50.100">
    <property type="match status" value="1"/>
</dbReference>
<dbReference type="InterPro" id="IPR001078">
    <property type="entry name" value="2-oxoacid_DH_actylTfrase"/>
</dbReference>
<dbReference type="InterPro" id="IPR003016">
    <property type="entry name" value="2-oxoA_DH_lipoyl-BS"/>
</dbReference>
<dbReference type="EC" id="2.3.1.-" evidence="6"/>
<dbReference type="EMBL" id="JARDXE010000043">
    <property type="protein sequence ID" value="MDE8650018.1"/>
    <property type="molecule type" value="Genomic_DNA"/>
</dbReference>
<proteinExistence type="inferred from homology"/>
<dbReference type="RefSeq" id="WP_030538054.1">
    <property type="nucleotide sequence ID" value="NZ_CP025959.1"/>
</dbReference>
<evidence type="ECO:0000256" key="4">
    <source>
        <dbReference type="ARBA" id="ARBA00022823"/>
    </source>
</evidence>
<dbReference type="KEGG" id="rqi:C1M55_25415"/>
<dbReference type="Pfam" id="PF00364">
    <property type="entry name" value="Biotin_lipoyl"/>
    <property type="match status" value="1"/>
</dbReference>
<sequence>MLTLFDVHMPHMGSVEFALLTEWLLKPGDRVAEGDPLCEVSTDKVDTEVDSPTSGILISYVAAVDQEVPVGDVIARFASLDADPVAVAQAIAGEDAVGEDVAPAAPTSGPIAGPFPISPDRALESAAPTVAAEGSRPPNDSLVLAASWFSPVNRPPEGSRRLRLDSGSTDMSLESKSEFLPGARDRVPEDADTVAIPAGYEAVTYTAIEHTRLRRAIAKNLTESWNTAPQLTAQVDVDFTAVSVARAKINRERSARGEGKLSFLPFVGHALCRALADHPDANATFTDKHLVRWNTVNLGIAVDTPDGLIVPVIRDAQNLELEALSDAIVATSSAILSGSAQPEDLSGGTITISNSGSVGGVVSTPILTRPQVASIGLPAIVRTPVARKSVDGESELLTIRPIARLGLTFDHRAFDGAEALRTLMSVQKYLEQWPTKS</sequence>